<reference evidence="1 2" key="1">
    <citation type="submission" date="2015-04" db="EMBL/GenBank/DDBJ databases">
        <title>Lasius niger genome sequencing.</title>
        <authorList>
            <person name="Konorov E.A."/>
            <person name="Nikitin M.A."/>
            <person name="Kirill M.V."/>
            <person name="Chang P."/>
        </authorList>
    </citation>
    <scope>NUCLEOTIDE SEQUENCE [LARGE SCALE GENOMIC DNA]</scope>
    <source>
        <tissue evidence="1">Whole</tissue>
    </source>
</reference>
<keyword evidence="1" id="KW-0418">Kinase</keyword>
<evidence type="ECO:0000313" key="2">
    <source>
        <dbReference type="Proteomes" id="UP000036403"/>
    </source>
</evidence>
<dbReference type="AlphaFoldDB" id="A0A0J7N8D9"/>
<keyword evidence="2" id="KW-1185">Reference proteome</keyword>
<name>A0A0J7N8D9_LASNI</name>
<dbReference type="SUPFAM" id="SSF49265">
    <property type="entry name" value="Fibronectin type III"/>
    <property type="match status" value="1"/>
</dbReference>
<accession>A0A0J7N8D9</accession>
<sequence length="104" mass="12010">MICLTLNMKDYHAENVTTTANSIVVNLPEPVPNGGCEKYNLATTIYTISVSYLTCLDNDLNKLKEFNEQTYKRHYKIQNLTPFTEYTLKLTLSNFYVEKLSMDL</sequence>
<organism evidence="1 2">
    <name type="scientific">Lasius niger</name>
    <name type="common">Black garden ant</name>
    <dbReference type="NCBI Taxonomy" id="67767"/>
    <lineage>
        <taxon>Eukaryota</taxon>
        <taxon>Metazoa</taxon>
        <taxon>Ecdysozoa</taxon>
        <taxon>Arthropoda</taxon>
        <taxon>Hexapoda</taxon>
        <taxon>Insecta</taxon>
        <taxon>Pterygota</taxon>
        <taxon>Neoptera</taxon>
        <taxon>Endopterygota</taxon>
        <taxon>Hymenoptera</taxon>
        <taxon>Apocrita</taxon>
        <taxon>Aculeata</taxon>
        <taxon>Formicoidea</taxon>
        <taxon>Formicidae</taxon>
        <taxon>Formicinae</taxon>
        <taxon>Lasius</taxon>
        <taxon>Lasius</taxon>
    </lineage>
</organism>
<keyword evidence="1" id="KW-0808">Transferase</keyword>
<dbReference type="PaxDb" id="67767-A0A0J7N8D9"/>
<evidence type="ECO:0000313" key="1">
    <source>
        <dbReference type="EMBL" id="KMQ88905.1"/>
    </source>
</evidence>
<comment type="caution">
    <text evidence="1">The sequence shown here is derived from an EMBL/GenBank/DDBJ whole genome shotgun (WGS) entry which is preliminary data.</text>
</comment>
<dbReference type="STRING" id="67767.A0A0J7N8D9"/>
<dbReference type="GO" id="GO:0016301">
    <property type="term" value="F:kinase activity"/>
    <property type="evidence" value="ECO:0007669"/>
    <property type="project" value="UniProtKB-KW"/>
</dbReference>
<dbReference type="InterPro" id="IPR013783">
    <property type="entry name" value="Ig-like_fold"/>
</dbReference>
<dbReference type="Gene3D" id="2.60.40.10">
    <property type="entry name" value="Immunoglobulins"/>
    <property type="match status" value="1"/>
</dbReference>
<proteinExistence type="predicted"/>
<dbReference type="Proteomes" id="UP000036403">
    <property type="component" value="Unassembled WGS sequence"/>
</dbReference>
<dbReference type="EMBL" id="LBMM01008406">
    <property type="protein sequence ID" value="KMQ88905.1"/>
    <property type="molecule type" value="Genomic_DNA"/>
</dbReference>
<gene>
    <name evidence="1" type="ORF">RF55_11533</name>
</gene>
<protein>
    <submittedName>
        <fullName evidence="1">Proto-oncogene tyrosine-protein kinase ros</fullName>
    </submittedName>
</protein>
<dbReference type="InterPro" id="IPR036116">
    <property type="entry name" value="FN3_sf"/>
</dbReference>